<dbReference type="EMBL" id="JBHUEJ010000016">
    <property type="protein sequence ID" value="MFD1710589.1"/>
    <property type="molecule type" value="Genomic_DNA"/>
</dbReference>
<evidence type="ECO:0000256" key="5">
    <source>
        <dbReference type="ARBA" id="ARBA00033748"/>
    </source>
</evidence>
<dbReference type="Pfam" id="PF00296">
    <property type="entry name" value="Bac_luciferase"/>
    <property type="match status" value="1"/>
</dbReference>
<dbReference type="SUPFAM" id="SSF51679">
    <property type="entry name" value="Bacterial luciferase-like"/>
    <property type="match status" value="1"/>
</dbReference>
<name>A0ABW4KTL9_9BURK</name>
<keyword evidence="1" id="KW-0285">Flavoprotein</keyword>
<reference evidence="8" key="1">
    <citation type="journal article" date="2019" name="Int. J. Syst. Evol. Microbiol.">
        <title>The Global Catalogue of Microorganisms (GCM) 10K type strain sequencing project: providing services to taxonomists for standard genome sequencing and annotation.</title>
        <authorList>
            <consortium name="The Broad Institute Genomics Platform"/>
            <consortium name="The Broad Institute Genome Sequencing Center for Infectious Disease"/>
            <person name="Wu L."/>
            <person name="Ma J."/>
        </authorList>
    </citation>
    <scope>NUCLEOTIDE SEQUENCE [LARGE SCALE GENOMIC DNA]</scope>
    <source>
        <strain evidence="8">LMG 29247</strain>
    </source>
</reference>
<keyword evidence="2" id="KW-0288">FMN</keyword>
<evidence type="ECO:0000256" key="2">
    <source>
        <dbReference type="ARBA" id="ARBA00022643"/>
    </source>
</evidence>
<dbReference type="RefSeq" id="WP_147912699.1">
    <property type="nucleotide sequence ID" value="NZ_JBHUEJ010000016.1"/>
</dbReference>
<dbReference type="PANTHER" id="PTHR30011">
    <property type="entry name" value="ALKANESULFONATE MONOOXYGENASE-RELATED"/>
    <property type="match status" value="1"/>
</dbReference>
<sequence>MRNERLHIGFCLSATWLRGQAASPSDAGRDLPSWYGELACRAETACLDFVFKPDALFFHPAMCRGALALDGVDPTLLMAAIAAQTQRIGLVTTLSTTFVPPYVAARQLMSLHWLSQGRAGWNIVTALDGAANFGAQPMPDADKRYRKAAEMTALVRALWRSYPHEAIASGEGIRAVDHQGAFFQCQGPLNLPAYPLSEPVLMQAGASDTGRTFAASVAQATFAATPDMEAGIELCADLKHRARLQGRAPGDIRVLPGLHFFLGRTREEAHDRHRNAFAGIGVEQRLQSLYTAVGLDARALAPDARVDAALLPPAGTPVRSRTHAQLLRAFIARERPTLRELLERPELVGSAHWVAVGTAEDVADDVAAWFNARAMDGFVALPGGGAQSVDLFFAELVPELARRGLLRQRYSGRTLREHLMED</sequence>
<keyword evidence="8" id="KW-1185">Reference proteome</keyword>
<proteinExistence type="inferred from homology"/>
<organism evidence="7 8">
    <name type="scientific">Ottowia flava</name>
    <dbReference type="NCBI Taxonomy" id="2675430"/>
    <lineage>
        <taxon>Bacteria</taxon>
        <taxon>Pseudomonadati</taxon>
        <taxon>Pseudomonadota</taxon>
        <taxon>Betaproteobacteria</taxon>
        <taxon>Burkholderiales</taxon>
        <taxon>Comamonadaceae</taxon>
        <taxon>Ottowia</taxon>
    </lineage>
</organism>
<keyword evidence="4 7" id="KW-0503">Monooxygenase</keyword>
<gene>
    <name evidence="7" type="ORF">ACFSF0_08230</name>
</gene>
<dbReference type="InterPro" id="IPR051260">
    <property type="entry name" value="Diverse_substr_monoxygenases"/>
</dbReference>
<dbReference type="Gene3D" id="3.20.20.30">
    <property type="entry name" value="Luciferase-like domain"/>
    <property type="match status" value="1"/>
</dbReference>
<evidence type="ECO:0000256" key="1">
    <source>
        <dbReference type="ARBA" id="ARBA00022630"/>
    </source>
</evidence>
<dbReference type="PANTHER" id="PTHR30011:SF16">
    <property type="entry name" value="C2H2 FINGER DOMAIN TRANSCRIPTION FACTOR (EUROFUNG)-RELATED"/>
    <property type="match status" value="1"/>
</dbReference>
<evidence type="ECO:0000259" key="6">
    <source>
        <dbReference type="Pfam" id="PF00296"/>
    </source>
</evidence>
<accession>A0ABW4KTL9</accession>
<dbReference type="EC" id="1.14.-.-" evidence="7"/>
<evidence type="ECO:0000313" key="7">
    <source>
        <dbReference type="EMBL" id="MFD1710589.1"/>
    </source>
</evidence>
<keyword evidence="3 7" id="KW-0560">Oxidoreductase</keyword>
<dbReference type="GO" id="GO:0004497">
    <property type="term" value="F:monooxygenase activity"/>
    <property type="evidence" value="ECO:0007669"/>
    <property type="project" value="UniProtKB-KW"/>
</dbReference>
<dbReference type="InterPro" id="IPR016215">
    <property type="entry name" value="NTA_MOA"/>
</dbReference>
<evidence type="ECO:0000256" key="4">
    <source>
        <dbReference type="ARBA" id="ARBA00023033"/>
    </source>
</evidence>
<dbReference type="InterPro" id="IPR011251">
    <property type="entry name" value="Luciferase-like_dom"/>
</dbReference>
<dbReference type="NCBIfam" id="TIGR03860">
    <property type="entry name" value="FMN_nitrolo"/>
    <property type="match status" value="1"/>
</dbReference>
<evidence type="ECO:0000256" key="3">
    <source>
        <dbReference type="ARBA" id="ARBA00023002"/>
    </source>
</evidence>
<evidence type="ECO:0000313" key="8">
    <source>
        <dbReference type="Proteomes" id="UP001597304"/>
    </source>
</evidence>
<dbReference type="InterPro" id="IPR036661">
    <property type="entry name" value="Luciferase-like_sf"/>
</dbReference>
<feature type="domain" description="Luciferase-like" evidence="6">
    <location>
        <begin position="36"/>
        <end position="372"/>
    </location>
</feature>
<dbReference type="PIRSF" id="PIRSF000337">
    <property type="entry name" value="NTA_MOA"/>
    <property type="match status" value="1"/>
</dbReference>
<dbReference type="Proteomes" id="UP001597304">
    <property type="component" value="Unassembled WGS sequence"/>
</dbReference>
<comment type="similarity">
    <text evidence="5">Belongs to the NtaA/SnaA/DszA monooxygenase family.</text>
</comment>
<protein>
    <submittedName>
        <fullName evidence="7">NtaA/DmoA family FMN-dependent monooxygenase</fullName>
        <ecNumber evidence="7">1.14.-.-</ecNumber>
    </submittedName>
</protein>
<comment type="caution">
    <text evidence="7">The sequence shown here is derived from an EMBL/GenBank/DDBJ whole genome shotgun (WGS) entry which is preliminary data.</text>
</comment>